<dbReference type="AlphaFoldDB" id="A0A023GA59"/>
<organism evidence="2">
    <name type="scientific">Amblyomma triste</name>
    <name type="common">Neotropical tick</name>
    <dbReference type="NCBI Taxonomy" id="251400"/>
    <lineage>
        <taxon>Eukaryota</taxon>
        <taxon>Metazoa</taxon>
        <taxon>Ecdysozoa</taxon>
        <taxon>Arthropoda</taxon>
        <taxon>Chelicerata</taxon>
        <taxon>Arachnida</taxon>
        <taxon>Acari</taxon>
        <taxon>Parasitiformes</taxon>
        <taxon>Ixodida</taxon>
        <taxon>Ixodoidea</taxon>
        <taxon>Ixodidae</taxon>
        <taxon>Amblyomminae</taxon>
        <taxon>Amblyomma</taxon>
    </lineage>
</organism>
<proteinExistence type="evidence at transcript level"/>
<sequence length="205" mass="21996">MSVQVAGEEITPEEFQRSPGWLHIGGHRSRPRLQGTPSESTSQPDTPSSQKNPKFIKSVRAAVIRAARMPAMPAEEIKIVVRPRGGLDIYKAGAACVTTAIMVAAGIEVPDRAEDTACPNAQQNIMVISTPSEERAEKYARIQAINVQGNTYQVSAYGTAAHDTVKGVIRGISLKDSEAEIMQQVVTKYNPLAAGAKRIGNTTTV</sequence>
<reference evidence="2" key="1">
    <citation type="submission" date="2014-03" db="EMBL/GenBank/DDBJ databases">
        <title>The sialotranscriptome of Amblyomma triste, Amblyomma parvum and Amblyomma cajennense ticks, uncovered by 454-based RNA-seq.</title>
        <authorList>
            <person name="Garcia G.R."/>
            <person name="Gardinassi L.G."/>
            <person name="Ribeiro J.M."/>
            <person name="Anatriello E."/>
            <person name="Ferreira B.R."/>
            <person name="Moreira H.N."/>
            <person name="Mafra C."/>
            <person name="Olegario M.M."/>
            <person name="Szabo P.J."/>
            <person name="Miranda-Santos I.K."/>
            <person name="Maruyama S.R."/>
        </authorList>
    </citation>
    <scope>NUCLEOTIDE SEQUENCE</scope>
    <source>
        <strain evidence="2">Mato Grasso do Sul</strain>
        <tissue evidence="2">Salivary glands</tissue>
    </source>
</reference>
<feature type="compositionally biased region" description="Polar residues" evidence="1">
    <location>
        <begin position="35"/>
        <end position="52"/>
    </location>
</feature>
<dbReference type="EMBL" id="GBBM01005630">
    <property type="protein sequence ID" value="JAC29788.1"/>
    <property type="molecule type" value="mRNA"/>
</dbReference>
<evidence type="ECO:0000313" key="2">
    <source>
        <dbReference type="EMBL" id="JAC29788.1"/>
    </source>
</evidence>
<evidence type="ECO:0000256" key="1">
    <source>
        <dbReference type="SAM" id="MobiDB-lite"/>
    </source>
</evidence>
<feature type="region of interest" description="Disordered" evidence="1">
    <location>
        <begin position="1"/>
        <end position="55"/>
    </location>
</feature>
<name>A0A023GA59_AMBTT</name>
<feature type="non-terminal residue" evidence="2">
    <location>
        <position position="205"/>
    </location>
</feature>
<accession>A0A023GA59</accession>
<protein>
    <submittedName>
        <fullName evidence="2">Uncharacterized protein</fullName>
    </submittedName>
</protein>